<feature type="region of interest" description="Disordered" evidence="5">
    <location>
        <begin position="126"/>
        <end position="146"/>
    </location>
</feature>
<dbReference type="eggNOG" id="KOG1620">
    <property type="taxonomic scope" value="Eukaryota"/>
</dbReference>
<reference evidence="7" key="1">
    <citation type="submission" date="2016-11" db="UniProtKB">
        <authorList>
            <consortium name="WormBaseParasite"/>
        </authorList>
    </citation>
    <scope>IDENTIFICATION</scope>
</reference>
<evidence type="ECO:0000256" key="3">
    <source>
        <dbReference type="ARBA" id="ARBA00022777"/>
    </source>
</evidence>
<sequence>MSSENRLLSKRDADISVFSSSPPTPSKNPYFLFSEFHSRSLLPYSHIIMELTAFRHQVGGHFGILSCNGHVAKPSNLREMAFYKVMNSELKHFSPAFCKEVDVRASVNPSTGQIIVETLEKLDCHKKKSSSKHERSSTGFRQTSDGRVTVDTEKQWNRWAAECQCKVVERMLKEPDPTPFLLLENVVAHFTRPCVLDLKIGTRQHGDDASESKRHRQLMKCRQSTSATLGVRVVGMQLYEQETRSYSYVEKQEGRRIDAVGFRRHVRRFIKCCGRSRSERIRQKLSKLRSLLAEFEGYRFFSASILIAFDAEAADSSSDDAVKVCIIDFAHSTFSGFFEDLAYSGADEGCLLGLDSIVEAMEPNITKDPPSSYEKKI</sequence>
<dbReference type="PANTHER" id="PTHR12400:SF21">
    <property type="entry name" value="KINASE"/>
    <property type="match status" value="1"/>
</dbReference>
<evidence type="ECO:0000256" key="5">
    <source>
        <dbReference type="SAM" id="MobiDB-lite"/>
    </source>
</evidence>
<dbReference type="Pfam" id="PF03770">
    <property type="entry name" value="IPK"/>
    <property type="match status" value="1"/>
</dbReference>
<comment type="similarity">
    <text evidence="1 4">Belongs to the inositol phosphokinase (IPK) family.</text>
</comment>
<keyword evidence="3 4" id="KW-0418">Kinase</keyword>
<evidence type="ECO:0000256" key="4">
    <source>
        <dbReference type="RuleBase" id="RU363090"/>
    </source>
</evidence>
<evidence type="ECO:0000256" key="1">
    <source>
        <dbReference type="ARBA" id="ARBA00007374"/>
    </source>
</evidence>
<dbReference type="GO" id="GO:0005634">
    <property type="term" value="C:nucleus"/>
    <property type="evidence" value="ECO:0007669"/>
    <property type="project" value="TreeGrafter"/>
</dbReference>
<dbReference type="PANTHER" id="PTHR12400">
    <property type="entry name" value="INOSITOL POLYPHOSPHATE KINASE"/>
    <property type="match status" value="1"/>
</dbReference>
<dbReference type="GO" id="GO:0032958">
    <property type="term" value="P:inositol phosphate biosynthetic process"/>
    <property type="evidence" value="ECO:0007669"/>
    <property type="project" value="InterPro"/>
</dbReference>
<evidence type="ECO:0000313" key="6">
    <source>
        <dbReference type="Proteomes" id="UP000095282"/>
    </source>
</evidence>
<dbReference type="GO" id="GO:0046854">
    <property type="term" value="P:phosphatidylinositol phosphate biosynthetic process"/>
    <property type="evidence" value="ECO:0007669"/>
    <property type="project" value="TreeGrafter"/>
</dbReference>
<dbReference type="InterPro" id="IPR005522">
    <property type="entry name" value="IPK"/>
</dbReference>
<name>A0A1I7U4Z3_9PELO</name>
<keyword evidence="6" id="KW-1185">Reference proteome</keyword>
<dbReference type="InterPro" id="IPR038286">
    <property type="entry name" value="IPK_sf"/>
</dbReference>
<evidence type="ECO:0000256" key="2">
    <source>
        <dbReference type="ARBA" id="ARBA00022679"/>
    </source>
</evidence>
<dbReference type="AlphaFoldDB" id="A0A1I7U4Z3"/>
<accession>A0A1I7U4Z3</accession>
<dbReference type="STRING" id="1561998.A0A1I7U4Z3"/>
<dbReference type="EC" id="2.7.-.-" evidence="4"/>
<feature type="compositionally biased region" description="Polar residues" evidence="5">
    <location>
        <begin position="137"/>
        <end position="146"/>
    </location>
</feature>
<dbReference type="SUPFAM" id="SSF56104">
    <property type="entry name" value="SAICAR synthase-like"/>
    <property type="match status" value="1"/>
</dbReference>
<evidence type="ECO:0000313" key="7">
    <source>
        <dbReference type="WBParaSite" id="Csp11.Scaffold629.g14903.t2"/>
    </source>
</evidence>
<dbReference type="WBParaSite" id="Csp11.Scaffold629.g14903.t2">
    <property type="protein sequence ID" value="Csp11.Scaffold629.g14903.t2"/>
    <property type="gene ID" value="Csp11.Scaffold629.g14903"/>
</dbReference>
<dbReference type="Proteomes" id="UP000095282">
    <property type="component" value="Unplaced"/>
</dbReference>
<dbReference type="GO" id="GO:0000828">
    <property type="term" value="F:inositol hexakisphosphate kinase activity"/>
    <property type="evidence" value="ECO:0007669"/>
    <property type="project" value="TreeGrafter"/>
</dbReference>
<protein>
    <recommendedName>
        <fullName evidence="4">Kinase</fullName>
        <ecNumber evidence="4">2.7.-.-</ecNumber>
    </recommendedName>
</protein>
<keyword evidence="2 4" id="KW-0808">Transferase</keyword>
<dbReference type="GO" id="GO:0005737">
    <property type="term" value="C:cytoplasm"/>
    <property type="evidence" value="ECO:0007669"/>
    <property type="project" value="TreeGrafter"/>
</dbReference>
<organism evidence="6 7">
    <name type="scientific">Caenorhabditis tropicalis</name>
    <dbReference type="NCBI Taxonomy" id="1561998"/>
    <lineage>
        <taxon>Eukaryota</taxon>
        <taxon>Metazoa</taxon>
        <taxon>Ecdysozoa</taxon>
        <taxon>Nematoda</taxon>
        <taxon>Chromadorea</taxon>
        <taxon>Rhabditida</taxon>
        <taxon>Rhabditina</taxon>
        <taxon>Rhabditomorpha</taxon>
        <taxon>Rhabditoidea</taxon>
        <taxon>Rhabditidae</taxon>
        <taxon>Peloderinae</taxon>
        <taxon>Caenorhabditis</taxon>
    </lineage>
</organism>
<dbReference type="Gene3D" id="3.30.470.160">
    <property type="entry name" value="Inositol polyphosphate kinase"/>
    <property type="match status" value="1"/>
</dbReference>
<proteinExistence type="inferred from homology"/>